<protein>
    <submittedName>
        <fullName evidence="2">Uncharacterized protein</fullName>
    </submittedName>
</protein>
<dbReference type="Proteomes" id="UP001233999">
    <property type="component" value="Unassembled WGS sequence"/>
</dbReference>
<reference evidence="2" key="2">
    <citation type="submission" date="2023-05" db="EMBL/GenBank/DDBJ databases">
        <authorList>
            <person name="Fouks B."/>
        </authorList>
    </citation>
    <scope>NUCLEOTIDE SEQUENCE</scope>
    <source>
        <strain evidence="2">Stay&amp;Tobe</strain>
        <tissue evidence="2">Testes</tissue>
    </source>
</reference>
<gene>
    <name evidence="2" type="ORF">L9F63_020178</name>
</gene>
<feature type="non-terminal residue" evidence="2">
    <location>
        <position position="1"/>
    </location>
</feature>
<reference evidence="2" key="1">
    <citation type="journal article" date="2023" name="IScience">
        <title>Live-bearing cockroach genome reveals convergent evolutionary mechanisms linked to viviparity in insects and beyond.</title>
        <authorList>
            <person name="Fouks B."/>
            <person name="Harrison M.C."/>
            <person name="Mikhailova A.A."/>
            <person name="Marchal E."/>
            <person name="English S."/>
            <person name="Carruthers M."/>
            <person name="Jennings E.C."/>
            <person name="Chiamaka E.L."/>
            <person name="Frigard R.A."/>
            <person name="Pippel M."/>
            <person name="Attardo G.M."/>
            <person name="Benoit J.B."/>
            <person name="Bornberg-Bauer E."/>
            <person name="Tobe S.S."/>
        </authorList>
    </citation>
    <scope>NUCLEOTIDE SEQUENCE</scope>
    <source>
        <strain evidence="2">Stay&amp;Tobe</strain>
    </source>
</reference>
<proteinExistence type="predicted"/>
<accession>A0AAD7ZT36</accession>
<sequence>KNVNLKTYEGPKERNKRTVSKPVSYNNIPNITETISMPQLNEKQDDYNISQDDIIIQRLLDDDDENPNCLLQHNLT</sequence>
<evidence type="ECO:0000313" key="3">
    <source>
        <dbReference type="Proteomes" id="UP001233999"/>
    </source>
</evidence>
<comment type="caution">
    <text evidence="2">The sequence shown here is derived from an EMBL/GenBank/DDBJ whole genome shotgun (WGS) entry which is preliminary data.</text>
</comment>
<feature type="non-terminal residue" evidence="2">
    <location>
        <position position="76"/>
    </location>
</feature>
<name>A0AAD7ZT36_DIPPU</name>
<feature type="region of interest" description="Disordered" evidence="1">
    <location>
        <begin position="1"/>
        <end position="25"/>
    </location>
</feature>
<keyword evidence="3" id="KW-1185">Reference proteome</keyword>
<dbReference type="AlphaFoldDB" id="A0AAD7ZT36"/>
<organism evidence="2 3">
    <name type="scientific">Diploptera punctata</name>
    <name type="common">Pacific beetle cockroach</name>
    <dbReference type="NCBI Taxonomy" id="6984"/>
    <lineage>
        <taxon>Eukaryota</taxon>
        <taxon>Metazoa</taxon>
        <taxon>Ecdysozoa</taxon>
        <taxon>Arthropoda</taxon>
        <taxon>Hexapoda</taxon>
        <taxon>Insecta</taxon>
        <taxon>Pterygota</taxon>
        <taxon>Neoptera</taxon>
        <taxon>Polyneoptera</taxon>
        <taxon>Dictyoptera</taxon>
        <taxon>Blattodea</taxon>
        <taxon>Blaberoidea</taxon>
        <taxon>Blaberidae</taxon>
        <taxon>Diplopterinae</taxon>
        <taxon>Diploptera</taxon>
    </lineage>
</organism>
<evidence type="ECO:0000313" key="2">
    <source>
        <dbReference type="EMBL" id="KAJ9586173.1"/>
    </source>
</evidence>
<dbReference type="EMBL" id="JASPKZ010007193">
    <property type="protein sequence ID" value="KAJ9586173.1"/>
    <property type="molecule type" value="Genomic_DNA"/>
</dbReference>
<evidence type="ECO:0000256" key="1">
    <source>
        <dbReference type="SAM" id="MobiDB-lite"/>
    </source>
</evidence>